<evidence type="ECO:0000313" key="1">
    <source>
        <dbReference type="EMBL" id="AIY18535.1"/>
    </source>
</evidence>
<dbReference type="InterPro" id="IPR027273">
    <property type="entry name" value="Neocarzinostatin-like"/>
</dbReference>
<dbReference type="InterPro" id="IPR006311">
    <property type="entry name" value="TAT_signal"/>
</dbReference>
<evidence type="ECO:0000313" key="2">
    <source>
        <dbReference type="Proteomes" id="UP000030300"/>
    </source>
</evidence>
<dbReference type="EMBL" id="CP009896">
    <property type="protein sequence ID" value="AIY18535.1"/>
    <property type="molecule type" value="Genomic_DNA"/>
</dbReference>
<dbReference type="RefSeq" id="WP_038680862.1">
    <property type="nucleotide sequence ID" value="NZ_BJMC01000010.1"/>
</dbReference>
<keyword evidence="2" id="KW-1185">Reference proteome</keyword>
<reference evidence="1 2" key="1">
    <citation type="journal article" date="2015" name="Genome Announc.">
        <title>Complete Genome Sequence of Steroid-Transforming Nocardioides simplex VKM Ac-2033D.</title>
        <authorList>
            <person name="Shtratnikova V.Y."/>
            <person name="Schelkunov M.I."/>
            <person name="Pekov Y.A."/>
            <person name="Fokina V.V."/>
            <person name="Logacheva M.D."/>
            <person name="Sokolov S.L."/>
            <person name="Bragin E.Y."/>
            <person name="Ashapkin V.V."/>
            <person name="Donova M.V."/>
        </authorList>
    </citation>
    <scope>NUCLEOTIDE SEQUENCE [LARGE SCALE GENOMIC DNA]</scope>
    <source>
        <strain evidence="1 2">VKM Ac-2033D</strain>
    </source>
</reference>
<dbReference type="SUPFAM" id="SSF49319">
    <property type="entry name" value="Actinoxanthin-like"/>
    <property type="match status" value="1"/>
</dbReference>
<dbReference type="PROSITE" id="PS51318">
    <property type="entry name" value="TAT"/>
    <property type="match status" value="1"/>
</dbReference>
<protein>
    <submittedName>
        <fullName evidence="1">Uncharacterized protein</fullName>
    </submittedName>
</protein>
<sequence>MRSTPNRRTTARALSLLAAGAAATALSVSAPAAHASDTSDADNVTLSPASSSYADLATVTVTKTGLSASTDYTVSVCEYATYTFLPLVKIPACGESNQVDTTSSASGVVTVTGFQLLANDTNAHANLLGQPGNINCSTKLCEVVITPTHGGGGSGTYAGDSAEFNVS</sequence>
<gene>
    <name evidence="1" type="ORF">KR76_20430</name>
</gene>
<dbReference type="Gene3D" id="2.60.40.230">
    <property type="entry name" value="Neocarzinostatin-like"/>
    <property type="match status" value="1"/>
</dbReference>
<proteinExistence type="predicted"/>
<organism evidence="1 2">
    <name type="scientific">Nocardioides simplex</name>
    <name type="common">Arthrobacter simplex</name>
    <dbReference type="NCBI Taxonomy" id="2045"/>
    <lineage>
        <taxon>Bacteria</taxon>
        <taxon>Bacillati</taxon>
        <taxon>Actinomycetota</taxon>
        <taxon>Actinomycetes</taxon>
        <taxon>Propionibacteriales</taxon>
        <taxon>Nocardioidaceae</taxon>
        <taxon>Pimelobacter</taxon>
    </lineage>
</organism>
<accession>A0A0A1DT13</accession>
<dbReference type="GeneID" id="96611163"/>
<dbReference type="HOGENOM" id="CLU_1592881_0_0_11"/>
<dbReference type="KEGG" id="psim:KR76_20430"/>
<dbReference type="eggNOG" id="ENOG502ZCV8">
    <property type="taxonomic scope" value="Bacteria"/>
</dbReference>
<dbReference type="AlphaFoldDB" id="A0A0A1DT13"/>
<dbReference type="Proteomes" id="UP000030300">
    <property type="component" value="Chromosome"/>
</dbReference>
<name>A0A0A1DT13_NOCSI</name>